<dbReference type="PANTHER" id="PTHR28348:SF1">
    <property type="entry name" value="UPF0193 PROTEIN EVG1"/>
    <property type="match status" value="1"/>
</dbReference>
<reference evidence="2 3" key="1">
    <citation type="submission" date="2024-02" db="EMBL/GenBank/DDBJ databases">
        <authorList>
            <person name="Daric V."/>
            <person name="Darras S."/>
        </authorList>
    </citation>
    <scope>NUCLEOTIDE SEQUENCE [LARGE SCALE GENOMIC DNA]</scope>
</reference>
<dbReference type="EMBL" id="CAWYQH010000096">
    <property type="protein sequence ID" value="CAK8682870.1"/>
    <property type="molecule type" value="Genomic_DNA"/>
</dbReference>
<organism evidence="2 3">
    <name type="scientific">Clavelina lepadiformis</name>
    <name type="common">Light-bulb sea squirt</name>
    <name type="synonym">Ascidia lepadiformis</name>
    <dbReference type="NCBI Taxonomy" id="159417"/>
    <lineage>
        <taxon>Eukaryota</taxon>
        <taxon>Metazoa</taxon>
        <taxon>Chordata</taxon>
        <taxon>Tunicata</taxon>
        <taxon>Ascidiacea</taxon>
        <taxon>Aplousobranchia</taxon>
        <taxon>Clavelinidae</taxon>
        <taxon>Clavelina</taxon>
    </lineage>
</organism>
<sequence>MSTRQPVAQGGMFGASAQTPLSNQTKELLKVMMEESKLSNFQRRKLNETVQNGRSLPVQVAPSSSERAHKIVPFPPPQKAFSMKGRLPSSMRTREDIEESGAYERPQFVPKPIKSLEKEKDRLSNIMAYGEDVKPKSKQQILQERRRKTDLPQVDRFDEIEREIEERKQFLADMEKVGQGKNYRPIISSQISQLIKEMEDIDKQRTAQLVRAMYDQDDEDNS</sequence>
<accession>A0ABP0FUQ3</accession>
<evidence type="ECO:0000313" key="2">
    <source>
        <dbReference type="EMBL" id="CAK8682870.1"/>
    </source>
</evidence>
<feature type="region of interest" description="Disordered" evidence="1">
    <location>
        <begin position="47"/>
        <end position="106"/>
    </location>
</feature>
<dbReference type="Proteomes" id="UP001642483">
    <property type="component" value="Unassembled WGS sequence"/>
</dbReference>
<keyword evidence="3" id="KW-1185">Reference proteome</keyword>
<evidence type="ECO:0000313" key="3">
    <source>
        <dbReference type="Proteomes" id="UP001642483"/>
    </source>
</evidence>
<dbReference type="PANTHER" id="PTHR28348">
    <property type="entry name" value="UPF0193 PROTEIN EVG1"/>
    <property type="match status" value="1"/>
</dbReference>
<proteinExistence type="predicted"/>
<feature type="region of interest" description="Disordered" evidence="1">
    <location>
        <begin position="1"/>
        <end position="21"/>
    </location>
</feature>
<evidence type="ECO:0000256" key="1">
    <source>
        <dbReference type="SAM" id="MobiDB-lite"/>
    </source>
</evidence>
<protein>
    <submittedName>
        <fullName evidence="2">Uncharacterized protein</fullName>
    </submittedName>
</protein>
<comment type="caution">
    <text evidence="2">The sequence shown here is derived from an EMBL/GenBank/DDBJ whole genome shotgun (WGS) entry which is preliminary data.</text>
</comment>
<gene>
    <name evidence="2" type="ORF">CVLEPA_LOCUS13637</name>
</gene>
<name>A0ABP0FUQ3_CLALP</name>
<dbReference type="Pfam" id="PF05250">
    <property type="entry name" value="UPF0193"/>
    <property type="match status" value="1"/>
</dbReference>
<dbReference type="InterPro" id="IPR007914">
    <property type="entry name" value="UPF0193"/>
</dbReference>